<dbReference type="InterPro" id="IPR025965">
    <property type="entry name" value="FlgD/Vpr_Ig-like"/>
</dbReference>
<organism evidence="3 4">
    <name type="scientific">candidate division WOR-3 bacterium RBG_13_43_14</name>
    <dbReference type="NCBI Taxonomy" id="1802590"/>
    <lineage>
        <taxon>Bacteria</taxon>
        <taxon>Bacteria division WOR-3</taxon>
    </lineage>
</organism>
<dbReference type="Gene3D" id="2.60.40.4070">
    <property type="match status" value="1"/>
</dbReference>
<dbReference type="InterPro" id="IPR028994">
    <property type="entry name" value="Integrin_alpha_N"/>
</dbReference>
<gene>
    <name evidence="3" type="ORF">A2Y85_04970</name>
</gene>
<keyword evidence="1" id="KW-0732">Signal</keyword>
<evidence type="ECO:0000313" key="4">
    <source>
        <dbReference type="Proteomes" id="UP000177025"/>
    </source>
</evidence>
<dbReference type="PANTHER" id="PTHR44103:SF1">
    <property type="entry name" value="PROPROTEIN CONVERTASE P"/>
    <property type="match status" value="1"/>
</dbReference>
<dbReference type="SUPFAM" id="SSF69318">
    <property type="entry name" value="Integrin alpha N-terminal domain"/>
    <property type="match status" value="1"/>
</dbReference>
<accession>A0A1F4UFY8</accession>
<proteinExistence type="predicted"/>
<comment type="caution">
    <text evidence="3">The sequence shown here is derived from an EMBL/GenBank/DDBJ whole genome shotgun (WGS) entry which is preliminary data.</text>
</comment>
<dbReference type="Pfam" id="PF13517">
    <property type="entry name" value="FG-GAP_3"/>
    <property type="match status" value="1"/>
</dbReference>
<dbReference type="InterPro" id="IPR026444">
    <property type="entry name" value="Secre_tail"/>
</dbReference>
<dbReference type="Pfam" id="PF13860">
    <property type="entry name" value="FlgD_ig"/>
    <property type="match status" value="1"/>
</dbReference>
<name>A0A1F4UFY8_UNCW3</name>
<dbReference type="Gene3D" id="2.130.10.130">
    <property type="entry name" value="Integrin alpha, N-terminal"/>
    <property type="match status" value="1"/>
</dbReference>
<protein>
    <recommendedName>
        <fullName evidence="2">FlgD/Vpr Ig-like domain-containing protein</fullName>
    </recommendedName>
</protein>
<evidence type="ECO:0000313" key="3">
    <source>
        <dbReference type="EMBL" id="OGC43844.1"/>
    </source>
</evidence>
<dbReference type="InterPro" id="IPR013517">
    <property type="entry name" value="FG-GAP"/>
</dbReference>
<reference evidence="3 4" key="1">
    <citation type="journal article" date="2016" name="Nat. Commun.">
        <title>Thousands of microbial genomes shed light on interconnected biogeochemical processes in an aquifer system.</title>
        <authorList>
            <person name="Anantharaman K."/>
            <person name="Brown C.T."/>
            <person name="Hug L.A."/>
            <person name="Sharon I."/>
            <person name="Castelle C.J."/>
            <person name="Probst A.J."/>
            <person name="Thomas B.C."/>
            <person name="Singh A."/>
            <person name="Wilkins M.J."/>
            <person name="Karaoz U."/>
            <person name="Brodie E.L."/>
            <person name="Williams K.H."/>
            <person name="Hubbard S.S."/>
            <person name="Banfield J.F."/>
        </authorList>
    </citation>
    <scope>NUCLEOTIDE SEQUENCE [LARGE SCALE GENOMIC DNA]</scope>
</reference>
<dbReference type="EMBL" id="MEUM01000005">
    <property type="protein sequence ID" value="OGC43844.1"/>
    <property type="molecule type" value="Genomic_DNA"/>
</dbReference>
<dbReference type="PANTHER" id="PTHR44103">
    <property type="entry name" value="PROPROTEIN CONVERTASE P"/>
    <property type="match status" value="1"/>
</dbReference>
<evidence type="ECO:0000256" key="1">
    <source>
        <dbReference type="ARBA" id="ARBA00022729"/>
    </source>
</evidence>
<dbReference type="AlphaFoldDB" id="A0A1F4UFY8"/>
<dbReference type="NCBIfam" id="TIGR04183">
    <property type="entry name" value="Por_Secre_tail"/>
    <property type="match status" value="1"/>
</dbReference>
<evidence type="ECO:0000259" key="2">
    <source>
        <dbReference type="Pfam" id="PF13860"/>
    </source>
</evidence>
<sequence length="476" mass="53355">MIGPNPGFYLDILTTHQGSQGVFIADLNKDGYLDLITSLEITPGYASILWGTATGYNTTNRTDLPIIFGIHNIEIADLNYDRFLDIIFVQYQNGYNIIYWGSSGGYSPGNYSSLPGPGSHGASVADLNNDFYLDIIFNAWYSSQSYIYWGDSNGYSTSNMLILNPGSCYGGSCVQDLNNDDYLDILYYRTSSPQVIYWGRATGFSDLDTMRILIPEGATGGIICDLNADSIIDIFFNSLGGLSYITWGPDWNTMTSFPVSNDHHAMFREIGNTYNRQYYDEYLSSISNIAGLWVCWGTITWDDSLPSGSSIDMMIRVGHTPQPDTTWSDWLQFNKDDSIPDSLDFHIYMQYKAVMRYTNPAYLPILYSVQIDYELVPGVAENVVTSEKCFNIHPTIITDHSLISYSIKENTDVKVAIYDITGQCVAVLVNSHQGRGQHTVSWNGCDNSNKRLPSGRYYAVLSTEDETKASQFIQLR</sequence>
<dbReference type="Proteomes" id="UP000177025">
    <property type="component" value="Unassembled WGS sequence"/>
</dbReference>
<feature type="domain" description="FlgD/Vpr Ig-like" evidence="2">
    <location>
        <begin position="411"/>
        <end position="464"/>
    </location>
</feature>